<dbReference type="Gene3D" id="1.20.1250.20">
    <property type="entry name" value="MFS general substrate transporter like domains"/>
    <property type="match status" value="2"/>
</dbReference>
<feature type="transmembrane region" description="Helical" evidence="8">
    <location>
        <begin position="137"/>
        <end position="154"/>
    </location>
</feature>
<keyword evidence="2" id="KW-0813">Transport</keyword>
<feature type="domain" description="Major facilitator superfamily associated" evidence="9">
    <location>
        <begin position="12"/>
        <end position="361"/>
    </location>
</feature>
<feature type="transmembrane region" description="Helical" evidence="8">
    <location>
        <begin position="160"/>
        <end position="180"/>
    </location>
</feature>
<gene>
    <name evidence="10" type="ORF">WG929_13435</name>
</gene>
<organism evidence="10 11">
    <name type="scientific">Oceanobacter antarcticus</name>
    <dbReference type="NCBI Taxonomy" id="3133425"/>
    <lineage>
        <taxon>Bacteria</taxon>
        <taxon>Pseudomonadati</taxon>
        <taxon>Pseudomonadota</taxon>
        <taxon>Gammaproteobacteria</taxon>
        <taxon>Oceanospirillales</taxon>
        <taxon>Oceanospirillaceae</taxon>
        <taxon>Oceanobacter</taxon>
    </lineage>
</organism>
<evidence type="ECO:0000313" key="10">
    <source>
        <dbReference type="EMBL" id="MFK4753413.1"/>
    </source>
</evidence>
<keyword evidence="4" id="KW-0997">Cell inner membrane</keyword>
<keyword evidence="11" id="KW-1185">Reference proteome</keyword>
<feature type="transmembrane region" description="Helical" evidence="8">
    <location>
        <begin position="43"/>
        <end position="63"/>
    </location>
</feature>
<feature type="transmembrane region" description="Helical" evidence="8">
    <location>
        <begin position="99"/>
        <end position="117"/>
    </location>
</feature>
<dbReference type="Pfam" id="PF12832">
    <property type="entry name" value="MFS_1_like"/>
    <property type="match status" value="1"/>
</dbReference>
<comment type="caution">
    <text evidence="10">The sequence shown here is derived from an EMBL/GenBank/DDBJ whole genome shotgun (WGS) entry which is preliminary data.</text>
</comment>
<protein>
    <submittedName>
        <fullName evidence="10">MFS transporter</fullName>
    </submittedName>
</protein>
<evidence type="ECO:0000256" key="2">
    <source>
        <dbReference type="ARBA" id="ARBA00022448"/>
    </source>
</evidence>
<keyword evidence="7 8" id="KW-0472">Membrane</keyword>
<feature type="transmembrane region" description="Helical" evidence="8">
    <location>
        <begin position="361"/>
        <end position="380"/>
    </location>
</feature>
<evidence type="ECO:0000256" key="7">
    <source>
        <dbReference type="ARBA" id="ARBA00023136"/>
    </source>
</evidence>
<dbReference type="Proteomes" id="UP001620597">
    <property type="component" value="Unassembled WGS sequence"/>
</dbReference>
<comment type="subcellular location">
    <subcellularLocation>
        <location evidence="1">Cell inner membrane</location>
        <topology evidence="1">Multi-pass membrane protein</topology>
    </subcellularLocation>
</comment>
<evidence type="ECO:0000256" key="8">
    <source>
        <dbReference type="SAM" id="Phobius"/>
    </source>
</evidence>
<keyword evidence="3" id="KW-1003">Cell membrane</keyword>
<dbReference type="InterPro" id="IPR036259">
    <property type="entry name" value="MFS_trans_sf"/>
</dbReference>
<dbReference type="PIRSF" id="PIRSF004925">
    <property type="entry name" value="HcaT"/>
    <property type="match status" value="1"/>
</dbReference>
<keyword evidence="5 8" id="KW-0812">Transmembrane</keyword>
<sequence length="385" mass="42975">MSDIHRQVRQPLAIFYALFFSLVGCNAPYWGPYLQSLGFDYGAIGSAIAAFSLIRIVAPMLWAHWSRHFQTPLHMARIAGLLTAVCFSAIWWVDGFWPVVGVMLLYGFFWSAMLPQYEVLTMQAIASSLEDYSRIRLWGSVGFVITVALLGWLFEYISVQWLPVIMLVLMLGVVINSWRLTRISTGQAPTGDGAGSSIWKLAGRWPVMAFLLVNLLLQVSHGPLYTFFSIYLEENGYSSASVGLLWALGVIAEVILFWRMRWLLRWLSLRHWLLASLAMTALRWLLIAAFPQQVWVLLLAQVSHAFTFAMLHAVCIRYVPLLFAGNQGQGQALYSSAGFGLGGALGAWLSGYFWHLGGEQVFIGAAAVAILALVVAWQGMKIELE</sequence>
<accession>A0ABW8NKB9</accession>
<reference evidence="10 11" key="1">
    <citation type="submission" date="2024-03" db="EMBL/GenBank/DDBJ databases">
        <title>High-quality draft genome sequence of Oceanobacter sp. wDCs-4.</title>
        <authorList>
            <person name="Dong C."/>
        </authorList>
    </citation>
    <scope>NUCLEOTIDE SEQUENCE [LARGE SCALE GENOMIC DNA]</scope>
    <source>
        <strain evidence="11">wDCs-4</strain>
    </source>
</reference>
<dbReference type="InterPro" id="IPR024989">
    <property type="entry name" value="MFS_assoc_dom"/>
</dbReference>
<evidence type="ECO:0000313" key="11">
    <source>
        <dbReference type="Proteomes" id="UP001620597"/>
    </source>
</evidence>
<dbReference type="RefSeq" id="WP_416206454.1">
    <property type="nucleotide sequence ID" value="NZ_JBBKTX010000016.1"/>
</dbReference>
<dbReference type="PANTHER" id="PTHR23522:SF10">
    <property type="entry name" value="3-PHENYLPROPIONIC ACID TRANSPORTER-RELATED"/>
    <property type="match status" value="1"/>
</dbReference>
<feature type="transmembrane region" description="Helical" evidence="8">
    <location>
        <begin position="240"/>
        <end position="260"/>
    </location>
</feature>
<dbReference type="PROSITE" id="PS51257">
    <property type="entry name" value="PROKAR_LIPOPROTEIN"/>
    <property type="match status" value="1"/>
</dbReference>
<dbReference type="InterPro" id="IPR026032">
    <property type="entry name" value="HcaT-like"/>
</dbReference>
<dbReference type="PANTHER" id="PTHR23522">
    <property type="entry name" value="BLL5896 PROTEIN"/>
    <property type="match status" value="1"/>
</dbReference>
<evidence type="ECO:0000256" key="1">
    <source>
        <dbReference type="ARBA" id="ARBA00004429"/>
    </source>
</evidence>
<proteinExistence type="predicted"/>
<dbReference type="SUPFAM" id="SSF103473">
    <property type="entry name" value="MFS general substrate transporter"/>
    <property type="match status" value="1"/>
</dbReference>
<feature type="transmembrane region" description="Helical" evidence="8">
    <location>
        <begin position="332"/>
        <end position="355"/>
    </location>
</feature>
<evidence type="ECO:0000256" key="4">
    <source>
        <dbReference type="ARBA" id="ARBA00022519"/>
    </source>
</evidence>
<feature type="transmembrane region" description="Helical" evidence="8">
    <location>
        <begin position="296"/>
        <end position="320"/>
    </location>
</feature>
<evidence type="ECO:0000256" key="5">
    <source>
        <dbReference type="ARBA" id="ARBA00022692"/>
    </source>
</evidence>
<evidence type="ECO:0000259" key="9">
    <source>
        <dbReference type="Pfam" id="PF12832"/>
    </source>
</evidence>
<keyword evidence="6 8" id="KW-1133">Transmembrane helix</keyword>
<name>A0ABW8NKB9_9GAMM</name>
<dbReference type="NCBIfam" id="NF037955">
    <property type="entry name" value="mfs"/>
    <property type="match status" value="1"/>
</dbReference>
<evidence type="ECO:0000256" key="6">
    <source>
        <dbReference type="ARBA" id="ARBA00022989"/>
    </source>
</evidence>
<feature type="transmembrane region" description="Helical" evidence="8">
    <location>
        <begin position="12"/>
        <end position="31"/>
    </location>
</feature>
<dbReference type="EMBL" id="JBBKTX010000016">
    <property type="protein sequence ID" value="MFK4753413.1"/>
    <property type="molecule type" value="Genomic_DNA"/>
</dbReference>
<evidence type="ECO:0000256" key="3">
    <source>
        <dbReference type="ARBA" id="ARBA00022475"/>
    </source>
</evidence>
<feature type="transmembrane region" description="Helical" evidence="8">
    <location>
        <begin position="75"/>
        <end position="93"/>
    </location>
</feature>
<feature type="transmembrane region" description="Helical" evidence="8">
    <location>
        <begin position="272"/>
        <end position="290"/>
    </location>
</feature>